<comment type="pathway">
    <text evidence="4">Lipid metabolism.</text>
</comment>
<gene>
    <name evidence="21" type="primary">pgsA_1</name>
    <name evidence="21" type="ORF">AULFYP135_00113</name>
</gene>
<dbReference type="PIRSF" id="PIRSF000847">
    <property type="entry name" value="Phos_ph_gly_syn"/>
    <property type="match status" value="1"/>
</dbReference>
<keyword evidence="12 20" id="KW-1133">Transmembrane helix</keyword>
<comment type="catalytic activity">
    <reaction evidence="17">
        <text>a CDP-1,2-diacyl-sn-glycerol + sn-glycerol 3-phosphate = a 1,2-diacyl-sn-glycero-3-phospho-(1'-sn-glycero-3'-phosphate) + CMP + H(+)</text>
        <dbReference type="Rhea" id="RHEA:12593"/>
        <dbReference type="ChEBI" id="CHEBI:15378"/>
        <dbReference type="ChEBI" id="CHEBI:57597"/>
        <dbReference type="ChEBI" id="CHEBI:58332"/>
        <dbReference type="ChEBI" id="CHEBI:60110"/>
        <dbReference type="ChEBI" id="CHEBI:60377"/>
        <dbReference type="EC" id="2.7.8.5"/>
    </reaction>
</comment>
<dbReference type="NCBIfam" id="TIGR00560">
    <property type="entry name" value="pgsA"/>
    <property type="match status" value="1"/>
</dbReference>
<dbReference type="GO" id="GO:0005886">
    <property type="term" value="C:plasma membrane"/>
    <property type="evidence" value="ECO:0007669"/>
    <property type="project" value="UniProtKB-SubCell"/>
</dbReference>
<feature type="transmembrane region" description="Helical" evidence="20">
    <location>
        <begin position="72"/>
        <end position="96"/>
    </location>
</feature>
<organism evidence="21">
    <name type="scientific">uncultured Anaerotruncus sp</name>
    <dbReference type="NCBI Taxonomy" id="905011"/>
    <lineage>
        <taxon>Bacteria</taxon>
        <taxon>Bacillati</taxon>
        <taxon>Bacillota</taxon>
        <taxon>Clostridia</taxon>
        <taxon>Eubacteriales</taxon>
        <taxon>Oscillospiraceae</taxon>
        <taxon>Anaerotruncus</taxon>
        <taxon>environmental samples</taxon>
    </lineage>
</organism>
<dbReference type="InterPro" id="IPR000462">
    <property type="entry name" value="CDP-OH_P_trans"/>
</dbReference>
<keyword evidence="11 20" id="KW-0812">Transmembrane</keyword>
<accession>A0A6N2QZB3</accession>
<name>A0A6N2QZB3_9FIRM</name>
<dbReference type="PANTHER" id="PTHR14269">
    <property type="entry name" value="CDP-DIACYLGLYCEROL--GLYCEROL-3-PHOSPHATE 3-PHOSPHATIDYLTRANSFERASE-RELATED"/>
    <property type="match status" value="1"/>
</dbReference>
<comment type="subcellular location">
    <subcellularLocation>
        <location evidence="2">Cell membrane</location>
        <topology evidence="2">Multi-pass membrane protein</topology>
    </subcellularLocation>
</comment>
<evidence type="ECO:0000256" key="13">
    <source>
        <dbReference type="ARBA" id="ARBA00023098"/>
    </source>
</evidence>
<evidence type="ECO:0000256" key="7">
    <source>
        <dbReference type="ARBA" id="ARBA00014944"/>
    </source>
</evidence>
<dbReference type="UniPathway" id="UPA00084">
    <property type="reaction ID" value="UER00503"/>
</dbReference>
<proteinExistence type="inferred from homology"/>
<dbReference type="InterPro" id="IPR043130">
    <property type="entry name" value="CDP-OH_PTrfase_TM_dom"/>
</dbReference>
<evidence type="ECO:0000256" key="3">
    <source>
        <dbReference type="ARBA" id="ARBA00005042"/>
    </source>
</evidence>
<evidence type="ECO:0000256" key="1">
    <source>
        <dbReference type="ARBA" id="ARBA00003973"/>
    </source>
</evidence>
<feature type="transmembrane region" description="Helical" evidence="20">
    <location>
        <begin position="130"/>
        <end position="148"/>
    </location>
</feature>
<evidence type="ECO:0000256" key="20">
    <source>
        <dbReference type="SAM" id="Phobius"/>
    </source>
</evidence>
<keyword evidence="10 19" id="KW-0808">Transferase</keyword>
<evidence type="ECO:0000256" key="10">
    <source>
        <dbReference type="ARBA" id="ARBA00022679"/>
    </source>
</evidence>
<dbReference type="InterPro" id="IPR048254">
    <property type="entry name" value="CDP_ALCOHOL_P_TRANSF_CS"/>
</dbReference>
<keyword evidence="15" id="KW-0594">Phospholipid biosynthesis</keyword>
<comment type="function">
    <text evidence="1">This protein catalyzes the committed step to the synthesis of the acidic phospholipids.</text>
</comment>
<keyword evidence="9" id="KW-0444">Lipid biosynthesis</keyword>
<evidence type="ECO:0000256" key="17">
    <source>
        <dbReference type="ARBA" id="ARBA00048586"/>
    </source>
</evidence>
<dbReference type="FunFam" id="1.20.120.1760:FF:000004">
    <property type="entry name" value="CDP-diacylglycerol--glycerol-3-phosphate 3-phosphatidyltransferase"/>
    <property type="match status" value="1"/>
</dbReference>
<dbReference type="InterPro" id="IPR004570">
    <property type="entry name" value="Phosphatidylglycerol_P_synth"/>
</dbReference>
<reference evidence="21" key="1">
    <citation type="submission" date="2019-11" db="EMBL/GenBank/DDBJ databases">
        <authorList>
            <person name="Feng L."/>
        </authorList>
    </citation>
    <scope>NUCLEOTIDE SEQUENCE</scope>
    <source>
        <strain evidence="21">AundefinedLFYP135</strain>
    </source>
</reference>
<keyword evidence="14 20" id="KW-0472">Membrane</keyword>
<evidence type="ECO:0000256" key="18">
    <source>
        <dbReference type="NCBIfam" id="TIGR00560"/>
    </source>
</evidence>
<sequence>MNTPNKLTLIRVILIPFFVLFLMTDLLPASQLWALAVFAIASFTDFLDGYLARRDQLVTNFGKLMDPLADKLLVTAALICFVEIGLAPAWVVIIIISREFLVTSIRLVAAGEGKVIAADKSGKYKTATQMVWVCYAILLQFLAGQMALPSFLWGLHYALMAAVVILTVYSGMHYVLGNREFFAQ</sequence>
<evidence type="ECO:0000313" key="21">
    <source>
        <dbReference type="EMBL" id="VYS73983.1"/>
    </source>
</evidence>
<feature type="transmembrane region" description="Helical" evidence="20">
    <location>
        <begin position="6"/>
        <end position="23"/>
    </location>
</feature>
<evidence type="ECO:0000256" key="12">
    <source>
        <dbReference type="ARBA" id="ARBA00022989"/>
    </source>
</evidence>
<evidence type="ECO:0000256" key="19">
    <source>
        <dbReference type="RuleBase" id="RU003750"/>
    </source>
</evidence>
<dbReference type="Pfam" id="PF01066">
    <property type="entry name" value="CDP-OH_P_transf"/>
    <property type="match status" value="1"/>
</dbReference>
<dbReference type="PROSITE" id="PS00379">
    <property type="entry name" value="CDP_ALCOHOL_P_TRANSF"/>
    <property type="match status" value="1"/>
</dbReference>
<dbReference type="EMBL" id="CACRSL010000003">
    <property type="protein sequence ID" value="VYS73983.1"/>
    <property type="molecule type" value="Genomic_DNA"/>
</dbReference>
<dbReference type="EC" id="2.7.8.5" evidence="6 18"/>
<dbReference type="GO" id="GO:0006655">
    <property type="term" value="P:phosphatidylglycerol biosynthetic process"/>
    <property type="evidence" value="ECO:0007669"/>
    <property type="project" value="UniProtKB-UniPathway"/>
</dbReference>
<evidence type="ECO:0000256" key="16">
    <source>
        <dbReference type="ARBA" id="ARBA00023264"/>
    </source>
</evidence>
<evidence type="ECO:0000256" key="2">
    <source>
        <dbReference type="ARBA" id="ARBA00004651"/>
    </source>
</evidence>
<evidence type="ECO:0000256" key="8">
    <source>
        <dbReference type="ARBA" id="ARBA00022475"/>
    </source>
</evidence>
<evidence type="ECO:0000256" key="14">
    <source>
        <dbReference type="ARBA" id="ARBA00023136"/>
    </source>
</evidence>
<dbReference type="Gene3D" id="1.20.120.1760">
    <property type="match status" value="1"/>
</dbReference>
<evidence type="ECO:0000256" key="6">
    <source>
        <dbReference type="ARBA" id="ARBA00013170"/>
    </source>
</evidence>
<keyword evidence="8" id="KW-1003">Cell membrane</keyword>
<evidence type="ECO:0000256" key="11">
    <source>
        <dbReference type="ARBA" id="ARBA00022692"/>
    </source>
</evidence>
<protein>
    <recommendedName>
        <fullName evidence="7 18">CDP-diacylglycerol--glycerol-3-phosphate 3-phosphatidyltransferase</fullName>
        <ecNumber evidence="6 18">2.7.8.5</ecNumber>
    </recommendedName>
</protein>
<keyword evidence="16" id="KW-1208">Phospholipid metabolism</keyword>
<feature type="transmembrane region" description="Helical" evidence="20">
    <location>
        <begin position="154"/>
        <end position="176"/>
    </location>
</feature>
<comment type="pathway">
    <text evidence="3">Phospholipid metabolism; phosphatidylglycerol biosynthesis; phosphatidylglycerol from CDP-diacylglycerol: step 1/2.</text>
</comment>
<evidence type="ECO:0000256" key="9">
    <source>
        <dbReference type="ARBA" id="ARBA00022516"/>
    </source>
</evidence>
<evidence type="ECO:0000256" key="15">
    <source>
        <dbReference type="ARBA" id="ARBA00023209"/>
    </source>
</evidence>
<dbReference type="GO" id="GO:0008444">
    <property type="term" value="F:CDP-diacylglycerol-glycerol-3-phosphate 3-phosphatidyltransferase activity"/>
    <property type="evidence" value="ECO:0007669"/>
    <property type="project" value="UniProtKB-UniRule"/>
</dbReference>
<dbReference type="InterPro" id="IPR050324">
    <property type="entry name" value="CDP-alcohol_PTase-I"/>
</dbReference>
<dbReference type="AlphaFoldDB" id="A0A6N2QZB3"/>
<evidence type="ECO:0000256" key="4">
    <source>
        <dbReference type="ARBA" id="ARBA00005189"/>
    </source>
</evidence>
<dbReference type="PANTHER" id="PTHR14269:SF62">
    <property type="entry name" value="CDP-DIACYLGLYCEROL--GLYCEROL-3-PHOSPHATE 3-PHOSPHATIDYLTRANSFERASE 1, CHLOROPLASTIC"/>
    <property type="match status" value="1"/>
</dbReference>
<comment type="similarity">
    <text evidence="5 19">Belongs to the CDP-alcohol phosphatidyltransferase class-I family.</text>
</comment>
<keyword evidence="13" id="KW-0443">Lipid metabolism</keyword>
<evidence type="ECO:0000256" key="5">
    <source>
        <dbReference type="ARBA" id="ARBA00010441"/>
    </source>
</evidence>